<evidence type="ECO:0000313" key="7">
    <source>
        <dbReference type="Proteomes" id="UP000774000"/>
    </source>
</evidence>
<comment type="function">
    <text evidence="5">Catalyzes the synthesis of gamma-glutamylcysteine (gamma-GC).</text>
</comment>
<gene>
    <name evidence="6" type="ORF">JOC47_001304</name>
</gene>
<dbReference type="Gene3D" id="3.30.590.20">
    <property type="match status" value="1"/>
</dbReference>
<keyword evidence="1 5" id="KW-0436">Ligase</keyword>
<dbReference type="EC" id="6.3.2.2" evidence="5"/>
<comment type="catalytic activity">
    <reaction evidence="4 5">
        <text>L-cysteine + L-glutamate + ATP = gamma-L-glutamyl-L-cysteine + ADP + phosphate + H(+)</text>
        <dbReference type="Rhea" id="RHEA:13285"/>
        <dbReference type="ChEBI" id="CHEBI:15378"/>
        <dbReference type="ChEBI" id="CHEBI:29985"/>
        <dbReference type="ChEBI" id="CHEBI:30616"/>
        <dbReference type="ChEBI" id="CHEBI:35235"/>
        <dbReference type="ChEBI" id="CHEBI:43474"/>
        <dbReference type="ChEBI" id="CHEBI:58173"/>
        <dbReference type="ChEBI" id="CHEBI:456216"/>
        <dbReference type="EC" id="6.3.2.2"/>
    </reaction>
</comment>
<protein>
    <recommendedName>
        <fullName evidence="5">Glutamate--cysteine ligase</fullName>
        <ecNumber evidence="5">6.3.2.2</ecNumber>
    </recommendedName>
</protein>
<evidence type="ECO:0000256" key="5">
    <source>
        <dbReference type="PIRNR" id="PIRNR017901"/>
    </source>
</evidence>
<evidence type="ECO:0000256" key="1">
    <source>
        <dbReference type="ARBA" id="ARBA00022598"/>
    </source>
</evidence>
<dbReference type="GO" id="GO:0005524">
    <property type="term" value="F:ATP binding"/>
    <property type="evidence" value="ECO:0007669"/>
    <property type="project" value="UniProtKB-UniRule"/>
</dbReference>
<dbReference type="PANTHER" id="PTHR34378">
    <property type="entry name" value="GLUTAMATE--CYSTEINE LIGASE, CHLOROPLASTIC"/>
    <property type="match status" value="1"/>
</dbReference>
<dbReference type="GO" id="GO:0004357">
    <property type="term" value="F:glutamate-cysteine ligase activity"/>
    <property type="evidence" value="ECO:0007669"/>
    <property type="project" value="UniProtKB-UniRule"/>
</dbReference>
<comment type="caution">
    <text evidence="6">The sequence shown here is derived from an EMBL/GenBank/DDBJ whole genome shotgun (WGS) entry which is preliminary data.</text>
</comment>
<organism evidence="6 7">
    <name type="scientific">Halanaerobacter jeridensis</name>
    <dbReference type="NCBI Taxonomy" id="706427"/>
    <lineage>
        <taxon>Bacteria</taxon>
        <taxon>Bacillati</taxon>
        <taxon>Bacillota</taxon>
        <taxon>Clostridia</taxon>
        <taxon>Halanaerobiales</taxon>
        <taxon>Halobacteroidaceae</taxon>
        <taxon>Halanaerobacter</taxon>
    </lineage>
</organism>
<dbReference type="InterPro" id="IPR006336">
    <property type="entry name" value="GCS2"/>
</dbReference>
<dbReference type="RefSeq" id="WP_204701235.1">
    <property type="nucleotide sequence ID" value="NZ_JAFBDQ010000005.1"/>
</dbReference>
<dbReference type="PANTHER" id="PTHR34378:SF1">
    <property type="entry name" value="GLUTAMATE--CYSTEINE LIGASE, CHLOROPLASTIC"/>
    <property type="match status" value="1"/>
</dbReference>
<evidence type="ECO:0000256" key="4">
    <source>
        <dbReference type="ARBA" id="ARBA00048819"/>
    </source>
</evidence>
<keyword evidence="3 5" id="KW-0067">ATP-binding</keyword>
<dbReference type="InterPro" id="IPR035434">
    <property type="entry name" value="GCL_bact_plant"/>
</dbReference>
<dbReference type="AlphaFoldDB" id="A0A939BRW5"/>
<evidence type="ECO:0000256" key="2">
    <source>
        <dbReference type="ARBA" id="ARBA00022741"/>
    </source>
</evidence>
<dbReference type="PIRSF" id="PIRSF017901">
    <property type="entry name" value="GCL"/>
    <property type="match status" value="1"/>
</dbReference>
<dbReference type="GO" id="GO:0006750">
    <property type="term" value="P:glutathione biosynthetic process"/>
    <property type="evidence" value="ECO:0007669"/>
    <property type="project" value="UniProtKB-UniRule"/>
</dbReference>
<accession>A0A939BRW5</accession>
<proteinExistence type="inferred from homology"/>
<keyword evidence="7" id="KW-1185">Reference proteome</keyword>
<dbReference type="EMBL" id="JAFBDQ010000005">
    <property type="protein sequence ID" value="MBM7556461.1"/>
    <property type="molecule type" value="Genomic_DNA"/>
</dbReference>
<sequence>MKREEQIQKLKSFFNQGEQREETIGMEVEHFVVKKENLEAVNYDDQFGISDILKKFDGPNIEQHQEGEHLLKLVAPNFDITIEPGGQLEVGIQPQASVRELMEVYFDFLNKLVPILNEQNYLLVTFGYQPQSKIDEISWLPKKRYKIMADYLGKQGKYAHNMMKGTAAFQLALDYESEEDFIRKFRVATVLSPVLSILCDNAPFFEGEIFSEQALRNLIWNHTDDSRTGIIEEVFASDFGYRKYAEYILSRELILLKSEGQYTATKEKTIEEIFKDRDLGSEELEHILTMVFPDVRAKQFIEIRMTDSVPPQCFLAVVSFWKGLLYDQENLERAVEFIEQFSVDDIIKAKEDIIEEGLDAQLGEYNILEVADKLLTWAQTSLGPQEKIYLKPLTEIINRETTLAQQLKEKVEKFNKRKVVQDYSLNSLIGDDEVEGTSFFGL</sequence>
<comment type="similarity">
    <text evidence="5">Belongs to the glutamate--cysteine ligase type 2 family. EgtA subfamily.</text>
</comment>
<evidence type="ECO:0000256" key="3">
    <source>
        <dbReference type="ARBA" id="ARBA00022840"/>
    </source>
</evidence>
<reference evidence="6" key="1">
    <citation type="submission" date="2021-01" db="EMBL/GenBank/DDBJ databases">
        <title>Genomic Encyclopedia of Type Strains, Phase IV (KMG-IV): sequencing the most valuable type-strain genomes for metagenomic binning, comparative biology and taxonomic classification.</title>
        <authorList>
            <person name="Goeker M."/>
        </authorList>
    </citation>
    <scope>NUCLEOTIDE SEQUENCE</scope>
    <source>
        <strain evidence="6">DSM 23230</strain>
    </source>
</reference>
<keyword evidence="2 5" id="KW-0547">Nucleotide-binding</keyword>
<dbReference type="Pfam" id="PF04107">
    <property type="entry name" value="GCS2"/>
    <property type="match status" value="1"/>
</dbReference>
<dbReference type="Proteomes" id="UP000774000">
    <property type="component" value="Unassembled WGS sequence"/>
</dbReference>
<dbReference type="SUPFAM" id="SSF55931">
    <property type="entry name" value="Glutamine synthetase/guanido kinase"/>
    <property type="match status" value="1"/>
</dbReference>
<dbReference type="InterPro" id="IPR014746">
    <property type="entry name" value="Gln_synth/guanido_kin_cat_dom"/>
</dbReference>
<name>A0A939BRW5_9FIRM</name>
<evidence type="ECO:0000313" key="6">
    <source>
        <dbReference type="EMBL" id="MBM7556461.1"/>
    </source>
</evidence>